<dbReference type="PANTHER" id="PTHR19924">
    <property type="entry name" value="UTP15 U3 SMALL NUCLEOLAR RNA-ASSOCIATED PROTEIN 15 FAMILY MEMBER"/>
    <property type="match status" value="1"/>
</dbReference>
<dbReference type="GO" id="GO:0005730">
    <property type="term" value="C:nucleolus"/>
    <property type="evidence" value="ECO:0007669"/>
    <property type="project" value="UniProtKB-SubCell"/>
</dbReference>
<dbReference type="InterPro" id="IPR001680">
    <property type="entry name" value="WD40_rpt"/>
</dbReference>
<proteinExistence type="predicted"/>
<feature type="repeat" description="WD" evidence="5">
    <location>
        <begin position="125"/>
        <end position="166"/>
    </location>
</feature>
<dbReference type="PANTHER" id="PTHR19924:SF26">
    <property type="entry name" value="U3 SMALL NUCLEOLAR RNA-ASSOCIATED PROTEIN 15 HOMOLOG"/>
    <property type="match status" value="1"/>
</dbReference>
<keyword evidence="2 5" id="KW-0853">WD repeat</keyword>
<evidence type="ECO:0000256" key="2">
    <source>
        <dbReference type="ARBA" id="ARBA00022574"/>
    </source>
</evidence>
<dbReference type="InterPro" id="IPR015943">
    <property type="entry name" value="WD40/YVTN_repeat-like_dom_sf"/>
</dbReference>
<dbReference type="Pfam" id="PF00400">
    <property type="entry name" value="WD40"/>
    <property type="match status" value="1"/>
</dbReference>
<dbReference type="AlphaFoldDB" id="A0A915EF73"/>
<evidence type="ECO:0000256" key="5">
    <source>
        <dbReference type="PROSITE-ProRule" id="PRU00221"/>
    </source>
</evidence>
<dbReference type="Gene3D" id="2.130.10.10">
    <property type="entry name" value="YVTN repeat-like/Quinoprotein amine dehydrogenase"/>
    <property type="match status" value="1"/>
</dbReference>
<dbReference type="SUPFAM" id="SSF50978">
    <property type="entry name" value="WD40 repeat-like"/>
    <property type="match status" value="1"/>
</dbReference>
<dbReference type="Proteomes" id="UP000887574">
    <property type="component" value="Unplaced"/>
</dbReference>
<comment type="subcellular location">
    <subcellularLocation>
        <location evidence="1">Nucleus</location>
        <location evidence="1">Nucleolus</location>
    </subcellularLocation>
</comment>
<evidence type="ECO:0000256" key="4">
    <source>
        <dbReference type="ARBA" id="ARBA00023242"/>
    </source>
</evidence>
<evidence type="ECO:0000313" key="7">
    <source>
        <dbReference type="WBParaSite" id="jg6038"/>
    </source>
</evidence>
<keyword evidence="3" id="KW-0677">Repeat</keyword>
<protein>
    <submittedName>
        <fullName evidence="7">Uncharacterized protein</fullName>
    </submittedName>
</protein>
<dbReference type="PROSITE" id="PS50082">
    <property type="entry name" value="WD_REPEATS_2"/>
    <property type="match status" value="1"/>
</dbReference>
<accession>A0A915EF73</accession>
<keyword evidence="6" id="KW-1185">Reference proteome</keyword>
<keyword evidence="4" id="KW-0539">Nucleus</keyword>
<evidence type="ECO:0000256" key="1">
    <source>
        <dbReference type="ARBA" id="ARBA00004604"/>
    </source>
</evidence>
<evidence type="ECO:0000256" key="3">
    <source>
        <dbReference type="ARBA" id="ARBA00022737"/>
    </source>
</evidence>
<dbReference type="InterPro" id="IPR036322">
    <property type="entry name" value="WD40_repeat_dom_sf"/>
</dbReference>
<dbReference type="SMART" id="SM00320">
    <property type="entry name" value="WD40"/>
    <property type="match status" value="3"/>
</dbReference>
<name>A0A915EF73_9BILA</name>
<dbReference type="GO" id="GO:0006364">
    <property type="term" value="P:rRNA processing"/>
    <property type="evidence" value="ECO:0007669"/>
    <property type="project" value="TreeGrafter"/>
</dbReference>
<organism evidence="6 7">
    <name type="scientific">Ditylenchus dipsaci</name>
    <dbReference type="NCBI Taxonomy" id="166011"/>
    <lineage>
        <taxon>Eukaryota</taxon>
        <taxon>Metazoa</taxon>
        <taxon>Ecdysozoa</taxon>
        <taxon>Nematoda</taxon>
        <taxon>Chromadorea</taxon>
        <taxon>Rhabditida</taxon>
        <taxon>Tylenchina</taxon>
        <taxon>Tylenchomorpha</taxon>
        <taxon>Sphaerularioidea</taxon>
        <taxon>Anguinidae</taxon>
        <taxon>Anguininae</taxon>
        <taxon>Ditylenchus</taxon>
    </lineage>
</organism>
<evidence type="ECO:0000313" key="6">
    <source>
        <dbReference type="Proteomes" id="UP000887574"/>
    </source>
</evidence>
<sequence>MFLGTKPLKPLPEGYNESLSDDQVYWSRLKEISVFQETGNISSTDFLPVAPFNFASTCSNRLTVYNTAACEPLSVYSRFKAPVYAASYRANGSLLGTATHDGHVHFFDVHEQKKSASRNPIRSFHNAHNCRINALAYDFSMLHFASMADDGVLKLWDLSEDGSKKSSPSGSVKLMKIT</sequence>
<dbReference type="WBParaSite" id="jg6038">
    <property type="protein sequence ID" value="jg6038"/>
    <property type="gene ID" value="jg6038"/>
</dbReference>
<reference evidence="7" key="1">
    <citation type="submission" date="2022-11" db="UniProtKB">
        <authorList>
            <consortium name="WormBaseParasite"/>
        </authorList>
    </citation>
    <scope>IDENTIFICATION</scope>
</reference>
<dbReference type="GO" id="GO:0045943">
    <property type="term" value="P:positive regulation of transcription by RNA polymerase I"/>
    <property type="evidence" value="ECO:0007669"/>
    <property type="project" value="TreeGrafter"/>
</dbReference>